<dbReference type="Pfam" id="PF04052">
    <property type="entry name" value="TolB_N"/>
    <property type="match status" value="1"/>
</dbReference>
<evidence type="ECO:0000256" key="1">
    <source>
        <dbReference type="ARBA" id="ARBA00004418"/>
    </source>
</evidence>
<dbReference type="NCBIfam" id="TIGR02800">
    <property type="entry name" value="propeller_TolB"/>
    <property type="match status" value="1"/>
</dbReference>
<comment type="subunit">
    <text evidence="5">The Tol-Pal system is composed of five core proteins: the inner membrane proteins TolA, TolQ and TolR, the periplasmic protein TolB and the outer membrane protein Pal. They form a network linking the inner and outer membranes and the peptidoglycan layer.</text>
</comment>
<dbReference type="HAMAP" id="MF_00671">
    <property type="entry name" value="TolB"/>
    <property type="match status" value="1"/>
</dbReference>
<dbReference type="InterPro" id="IPR011042">
    <property type="entry name" value="6-blade_b-propeller_TolB-like"/>
</dbReference>
<dbReference type="PANTHER" id="PTHR36842:SF1">
    <property type="entry name" value="PROTEIN TOLB"/>
    <property type="match status" value="1"/>
</dbReference>
<keyword evidence="5" id="KW-0131">Cell cycle</keyword>
<dbReference type="PANTHER" id="PTHR36842">
    <property type="entry name" value="PROTEIN TOLB HOMOLOG"/>
    <property type="match status" value="1"/>
</dbReference>
<gene>
    <name evidence="5 7" type="primary">tolB</name>
    <name evidence="7" type="ORF">FLL45_09210</name>
</gene>
<dbReference type="Gene3D" id="2.120.10.30">
    <property type="entry name" value="TolB, C-terminal domain"/>
    <property type="match status" value="1"/>
</dbReference>
<dbReference type="AlphaFoldDB" id="A0A545TEP2"/>
<dbReference type="GO" id="GO:0017038">
    <property type="term" value="P:protein import"/>
    <property type="evidence" value="ECO:0007669"/>
    <property type="project" value="InterPro"/>
</dbReference>
<dbReference type="EMBL" id="VIKR01000002">
    <property type="protein sequence ID" value="TQV75631.1"/>
    <property type="molecule type" value="Genomic_DNA"/>
</dbReference>
<keyword evidence="4 5" id="KW-0574">Periplasm</keyword>
<comment type="similarity">
    <text evidence="2 5">Belongs to the TolB family.</text>
</comment>
<feature type="domain" description="TolB N-terminal" evidence="6">
    <location>
        <begin position="17"/>
        <end position="120"/>
    </location>
</feature>
<keyword evidence="5" id="KW-0132">Cell division</keyword>
<evidence type="ECO:0000256" key="2">
    <source>
        <dbReference type="ARBA" id="ARBA00009820"/>
    </source>
</evidence>
<comment type="caution">
    <text evidence="7">The sequence shown here is derived from an EMBL/GenBank/DDBJ whole genome shotgun (WGS) entry which is preliminary data.</text>
</comment>
<evidence type="ECO:0000259" key="6">
    <source>
        <dbReference type="Pfam" id="PF04052"/>
    </source>
</evidence>
<name>A0A545TEP2_9GAMM</name>
<comment type="subcellular location">
    <subcellularLocation>
        <location evidence="1 5">Periplasm</location>
    </subcellularLocation>
</comment>
<sequence length="439" mass="49355">MFFTFTVQAEEVKLDFVISDGLDSARPVAVIPFAWKGLAQQPSQDVATVISSDLRRSGRFNPMARNQIRSLQEVYRYEDVNLELWKEKGIEAVAVGSIEEQPDGRLKISYDLVDVFQREQEVRNGELVNVNRNRIDTWAIIIPAKDLRFYAHKVADRIYEALTGEKGAFATRIAYVSVNKSLEKPYSLMIADSDGYAPQTLFSSYEPIMSPAWSPDAQKMAYVSFENGRSEVWMQDIYKTNSRRRVAAFEGINSAPSFSPDGRKLALTLSRDGNAEIYVLDLNSQRFSRITRSINSIETEASWTPDGQSLLFTSDRGRGPQIYKQNLASNRAFRLTWEGNYNASAALTPDGKTMVLINRTNGIFHVAVQDMETNAMQTLTETSLDESPSLAPNGSMVIYATVYRGRQVLSVVSTDGRFKARLPSRQGEVKAPVWSPYLN</sequence>
<accession>A0A545TEP2</accession>
<evidence type="ECO:0000313" key="8">
    <source>
        <dbReference type="Proteomes" id="UP000317839"/>
    </source>
</evidence>
<dbReference type="InterPro" id="IPR014167">
    <property type="entry name" value="Tol-Pal_TolB"/>
</dbReference>
<proteinExistence type="inferred from homology"/>
<evidence type="ECO:0000256" key="3">
    <source>
        <dbReference type="ARBA" id="ARBA00022729"/>
    </source>
</evidence>
<reference evidence="7 8" key="1">
    <citation type="submission" date="2019-06" db="EMBL/GenBank/DDBJ databases">
        <title>Draft genome of Aliikangiella marina GYP-15.</title>
        <authorList>
            <person name="Wang G."/>
        </authorList>
    </citation>
    <scope>NUCLEOTIDE SEQUENCE [LARGE SCALE GENOMIC DNA]</scope>
    <source>
        <strain evidence="7 8">GYP-15</strain>
    </source>
</reference>
<dbReference type="SUPFAM" id="SSF52964">
    <property type="entry name" value="TolB, N-terminal domain"/>
    <property type="match status" value="1"/>
</dbReference>
<dbReference type="Gene3D" id="3.40.50.10070">
    <property type="entry name" value="TolB, N-terminal domain"/>
    <property type="match status" value="1"/>
</dbReference>
<dbReference type="OrthoDB" id="9802240at2"/>
<dbReference type="GO" id="GO:0042597">
    <property type="term" value="C:periplasmic space"/>
    <property type="evidence" value="ECO:0007669"/>
    <property type="project" value="UniProtKB-SubCell"/>
</dbReference>
<organism evidence="7 8">
    <name type="scientific">Aliikangiella marina</name>
    <dbReference type="NCBI Taxonomy" id="1712262"/>
    <lineage>
        <taxon>Bacteria</taxon>
        <taxon>Pseudomonadati</taxon>
        <taxon>Pseudomonadota</taxon>
        <taxon>Gammaproteobacteria</taxon>
        <taxon>Oceanospirillales</taxon>
        <taxon>Pleioneaceae</taxon>
        <taxon>Aliikangiella</taxon>
    </lineage>
</organism>
<protein>
    <recommendedName>
        <fullName evidence="5">Tol-Pal system protein TolB</fullName>
    </recommendedName>
</protein>
<dbReference type="Pfam" id="PF07676">
    <property type="entry name" value="PD40"/>
    <property type="match status" value="3"/>
</dbReference>
<dbReference type="SUPFAM" id="SSF69304">
    <property type="entry name" value="Tricorn protease N-terminal domain"/>
    <property type="match status" value="1"/>
</dbReference>
<evidence type="ECO:0000313" key="7">
    <source>
        <dbReference type="EMBL" id="TQV75631.1"/>
    </source>
</evidence>
<evidence type="ECO:0000256" key="5">
    <source>
        <dbReference type="HAMAP-Rule" id="MF_00671"/>
    </source>
</evidence>
<evidence type="ECO:0000256" key="4">
    <source>
        <dbReference type="ARBA" id="ARBA00022764"/>
    </source>
</evidence>
<keyword evidence="3 5" id="KW-0732">Signal</keyword>
<dbReference type="GO" id="GO:0051301">
    <property type="term" value="P:cell division"/>
    <property type="evidence" value="ECO:0007669"/>
    <property type="project" value="UniProtKB-UniRule"/>
</dbReference>
<comment type="function">
    <text evidence="5">Part of the Tol-Pal system, which plays a role in outer membrane invagination during cell division and is important for maintaining outer membrane integrity.</text>
</comment>
<dbReference type="InterPro" id="IPR007195">
    <property type="entry name" value="TolB_N"/>
</dbReference>
<keyword evidence="8" id="KW-1185">Reference proteome</keyword>
<dbReference type="InterPro" id="IPR011659">
    <property type="entry name" value="WD40"/>
</dbReference>
<dbReference type="Proteomes" id="UP000317839">
    <property type="component" value="Unassembled WGS sequence"/>
</dbReference>